<dbReference type="Pfam" id="PF02646">
    <property type="entry name" value="RmuC"/>
    <property type="match status" value="1"/>
</dbReference>
<protein>
    <submittedName>
        <fullName evidence="6">DNA recombination protein RmuC</fullName>
    </submittedName>
</protein>
<comment type="caution">
    <text evidence="6">The sequence shown here is derived from an EMBL/GenBank/DDBJ whole genome shotgun (WGS) entry which is preliminary data.</text>
</comment>
<proteinExistence type="inferred from homology"/>
<evidence type="ECO:0000313" key="6">
    <source>
        <dbReference type="EMBL" id="MSN96276.1"/>
    </source>
</evidence>
<keyword evidence="7" id="KW-1185">Reference proteome</keyword>
<evidence type="ECO:0000256" key="1">
    <source>
        <dbReference type="ARBA" id="ARBA00003416"/>
    </source>
</evidence>
<name>A0A6L5WHC0_9BACT</name>
<keyword evidence="5" id="KW-0812">Transmembrane</keyword>
<dbReference type="EMBL" id="VWSJ01000009">
    <property type="protein sequence ID" value="MSN96276.1"/>
    <property type="molecule type" value="Genomic_DNA"/>
</dbReference>
<gene>
    <name evidence="6" type="primary">rmuC</name>
    <name evidence="6" type="ORF">F1B92_03555</name>
</gene>
<keyword evidence="3" id="KW-0175">Coiled coil</keyword>
<dbReference type="InterPro" id="IPR003798">
    <property type="entry name" value="DNA_recombination_RmuC"/>
</dbReference>
<comment type="function">
    <text evidence="1">Involved in DNA recombination.</text>
</comment>
<reference evidence="6 7" key="2">
    <citation type="submission" date="2020-03" db="EMBL/GenBank/DDBJ databases">
        <title>Campylobacter portucalensis sp. nov., a new species of Campylobacter isolated from the reproductive tract of bulls.</title>
        <authorList>
            <person name="Silva M.F."/>
            <person name="Pereira G."/>
            <person name="Carneiro C."/>
            <person name="Hemphill A."/>
            <person name="Mateus L."/>
            <person name="Lopes-Da-Costa L."/>
            <person name="Silva E."/>
        </authorList>
    </citation>
    <scope>NUCLEOTIDE SEQUENCE [LARGE SCALE GENOMIC DNA]</scope>
    <source>
        <strain evidence="6 7">FMV-PI01</strain>
    </source>
</reference>
<sequence length="348" mass="40520">MEVFYTLFIFLIILIFILIFLNFRQKEFFATQISNMQNLLNEQSLKHQTASDDLNDSIVDRFFSLNQSLNQSFTNSELRTSNNLDNSVKSIDTKFKDILQKINELENSNNSTMLLKDEIAKLNKIFNNVKLRGNIGEFELKKILELTYGRNNNFYEIQKKLDNGLIVDVALKIKENLYLGIDSKFPLTSYQNICDALENNDSKALTQANKDLIKNMKKHIDDISNKYILPPSTTEFAVLFLPSEAIFTYICSNLDEIFHYMIQKGVFICSPSTIMSLLYTLRIFIKDENTNKNINSIKSQIYNLSKEFELFEKYNNEILKHSNKLVDFLKVLNENSKKISQNFKEIMG</sequence>
<dbReference type="GO" id="GO:0006310">
    <property type="term" value="P:DNA recombination"/>
    <property type="evidence" value="ECO:0007669"/>
    <property type="project" value="UniProtKB-KW"/>
</dbReference>
<evidence type="ECO:0000256" key="4">
    <source>
        <dbReference type="ARBA" id="ARBA00023172"/>
    </source>
</evidence>
<dbReference type="Proteomes" id="UP000476338">
    <property type="component" value="Unassembled WGS sequence"/>
</dbReference>
<dbReference type="RefSeq" id="WP_154570543.1">
    <property type="nucleotide sequence ID" value="NZ_VWSJ01000009.1"/>
</dbReference>
<comment type="similarity">
    <text evidence="2">Belongs to the RmuC family.</text>
</comment>
<organism evidence="6 7">
    <name type="scientific">Campylobacter portucalensis</name>
    <dbReference type="NCBI Taxonomy" id="2608384"/>
    <lineage>
        <taxon>Bacteria</taxon>
        <taxon>Pseudomonadati</taxon>
        <taxon>Campylobacterota</taxon>
        <taxon>Epsilonproteobacteria</taxon>
        <taxon>Campylobacterales</taxon>
        <taxon>Campylobacteraceae</taxon>
        <taxon>Campylobacter</taxon>
    </lineage>
</organism>
<keyword evidence="5" id="KW-1133">Transmembrane helix</keyword>
<dbReference type="AlphaFoldDB" id="A0A6L5WHC0"/>
<evidence type="ECO:0000313" key="7">
    <source>
        <dbReference type="Proteomes" id="UP000476338"/>
    </source>
</evidence>
<dbReference type="PANTHER" id="PTHR30563:SF0">
    <property type="entry name" value="DNA RECOMBINATION PROTEIN RMUC"/>
    <property type="match status" value="1"/>
</dbReference>
<dbReference type="PANTHER" id="PTHR30563">
    <property type="entry name" value="DNA RECOMBINATION PROTEIN RMUC"/>
    <property type="match status" value="1"/>
</dbReference>
<evidence type="ECO:0000256" key="5">
    <source>
        <dbReference type="SAM" id="Phobius"/>
    </source>
</evidence>
<evidence type="ECO:0000256" key="2">
    <source>
        <dbReference type="ARBA" id="ARBA00009840"/>
    </source>
</evidence>
<reference evidence="6 7" key="1">
    <citation type="submission" date="2019-09" db="EMBL/GenBank/DDBJ databases">
        <authorList>
            <person name="Silva M."/>
            <person name="Pereira G."/>
            <person name="Lopes-Da-Costa L."/>
            <person name="Silva E."/>
        </authorList>
    </citation>
    <scope>NUCLEOTIDE SEQUENCE [LARGE SCALE GENOMIC DNA]</scope>
    <source>
        <strain evidence="6 7">FMV-PI01</strain>
    </source>
</reference>
<keyword evidence="5" id="KW-0472">Membrane</keyword>
<feature type="transmembrane region" description="Helical" evidence="5">
    <location>
        <begin position="6"/>
        <end position="23"/>
    </location>
</feature>
<accession>A0A6L5WHC0</accession>
<keyword evidence="4" id="KW-0233">DNA recombination</keyword>
<evidence type="ECO:0000256" key="3">
    <source>
        <dbReference type="ARBA" id="ARBA00023054"/>
    </source>
</evidence>